<dbReference type="PROSITE" id="PS50088">
    <property type="entry name" value="ANK_REPEAT"/>
    <property type="match status" value="2"/>
</dbReference>
<keyword evidence="2 3" id="KW-0040">ANK repeat</keyword>
<dbReference type="Gene3D" id="1.10.150.50">
    <property type="entry name" value="Transcription Factor, Ets-1"/>
    <property type="match status" value="1"/>
</dbReference>
<evidence type="ECO:0000256" key="2">
    <source>
        <dbReference type="ARBA" id="ARBA00023043"/>
    </source>
</evidence>
<evidence type="ECO:0000259" key="6">
    <source>
        <dbReference type="PROSITE" id="PS50105"/>
    </source>
</evidence>
<feature type="compositionally biased region" description="Polar residues" evidence="4">
    <location>
        <begin position="617"/>
        <end position="627"/>
    </location>
</feature>
<dbReference type="Gene3D" id="1.25.40.20">
    <property type="entry name" value="Ankyrin repeat-containing domain"/>
    <property type="match status" value="1"/>
</dbReference>
<gene>
    <name evidence="7" type="ORF">LOTGIDRAFT_236848</name>
</gene>
<dbReference type="GeneID" id="20250271"/>
<dbReference type="STRING" id="225164.V3YY70"/>
<feature type="compositionally biased region" description="Low complexity" evidence="4">
    <location>
        <begin position="462"/>
        <end position="479"/>
    </location>
</feature>
<proteinExistence type="predicted"/>
<dbReference type="InterPro" id="IPR013761">
    <property type="entry name" value="SAM/pointed_sf"/>
</dbReference>
<evidence type="ECO:0000313" key="8">
    <source>
        <dbReference type="Proteomes" id="UP000030746"/>
    </source>
</evidence>
<feature type="repeat" description="ANK" evidence="3">
    <location>
        <begin position="76"/>
        <end position="108"/>
    </location>
</feature>
<dbReference type="HOGENOM" id="CLU_018325_0_0_1"/>
<dbReference type="SUPFAM" id="SSF48403">
    <property type="entry name" value="Ankyrin repeat"/>
    <property type="match status" value="1"/>
</dbReference>
<dbReference type="Pfam" id="PF12796">
    <property type="entry name" value="Ank_2"/>
    <property type="match status" value="1"/>
</dbReference>
<feature type="repeat" description="ANK" evidence="3">
    <location>
        <begin position="110"/>
        <end position="142"/>
    </location>
</feature>
<feature type="transmembrane region" description="Helical" evidence="5">
    <location>
        <begin position="20"/>
        <end position="38"/>
    </location>
</feature>
<feature type="compositionally biased region" description="Polar residues" evidence="4">
    <location>
        <begin position="337"/>
        <end position="350"/>
    </location>
</feature>
<reference evidence="7 8" key="1">
    <citation type="journal article" date="2013" name="Nature">
        <title>Insights into bilaterian evolution from three spiralian genomes.</title>
        <authorList>
            <person name="Simakov O."/>
            <person name="Marletaz F."/>
            <person name="Cho S.J."/>
            <person name="Edsinger-Gonzales E."/>
            <person name="Havlak P."/>
            <person name="Hellsten U."/>
            <person name="Kuo D.H."/>
            <person name="Larsson T."/>
            <person name="Lv J."/>
            <person name="Arendt D."/>
            <person name="Savage R."/>
            <person name="Osoegawa K."/>
            <person name="de Jong P."/>
            <person name="Grimwood J."/>
            <person name="Chapman J.A."/>
            <person name="Shapiro H."/>
            <person name="Aerts A."/>
            <person name="Otillar R.P."/>
            <person name="Terry A.Y."/>
            <person name="Boore J.L."/>
            <person name="Grigoriev I.V."/>
            <person name="Lindberg D.R."/>
            <person name="Seaver E.C."/>
            <person name="Weisblat D.A."/>
            <person name="Putnam N.H."/>
            <person name="Rokhsar D.S."/>
        </authorList>
    </citation>
    <scope>NUCLEOTIDE SEQUENCE [LARGE SCALE GENOMIC DNA]</scope>
</reference>
<name>V3YY70_LOTGI</name>
<dbReference type="InterPro" id="IPR036770">
    <property type="entry name" value="Ankyrin_rpt-contain_sf"/>
</dbReference>
<evidence type="ECO:0000256" key="4">
    <source>
        <dbReference type="SAM" id="MobiDB-lite"/>
    </source>
</evidence>
<evidence type="ECO:0000256" key="1">
    <source>
        <dbReference type="ARBA" id="ARBA00022737"/>
    </source>
</evidence>
<evidence type="ECO:0000256" key="5">
    <source>
        <dbReference type="SAM" id="Phobius"/>
    </source>
</evidence>
<accession>V3YY70</accession>
<dbReference type="InterPro" id="IPR002110">
    <property type="entry name" value="Ankyrin_rpt"/>
</dbReference>
<evidence type="ECO:0000313" key="7">
    <source>
        <dbReference type="EMBL" id="ESO83073.1"/>
    </source>
</evidence>
<keyword evidence="5" id="KW-0472">Membrane</keyword>
<keyword evidence="1" id="KW-0677">Repeat</keyword>
<dbReference type="PANTHER" id="PTHR24189:SF50">
    <property type="entry name" value="ANKYRIN REPEAT AND SOCS BOX PROTEIN 2"/>
    <property type="match status" value="1"/>
</dbReference>
<keyword evidence="5" id="KW-0812">Transmembrane</keyword>
<dbReference type="Proteomes" id="UP000030746">
    <property type="component" value="Unassembled WGS sequence"/>
</dbReference>
<organism evidence="7 8">
    <name type="scientific">Lottia gigantea</name>
    <name type="common">Giant owl limpet</name>
    <dbReference type="NCBI Taxonomy" id="225164"/>
    <lineage>
        <taxon>Eukaryota</taxon>
        <taxon>Metazoa</taxon>
        <taxon>Spiralia</taxon>
        <taxon>Lophotrochozoa</taxon>
        <taxon>Mollusca</taxon>
        <taxon>Gastropoda</taxon>
        <taxon>Patellogastropoda</taxon>
        <taxon>Lottioidea</taxon>
        <taxon>Lottiidae</taxon>
        <taxon>Lottia</taxon>
    </lineage>
</organism>
<feature type="region of interest" description="Disordered" evidence="4">
    <location>
        <begin position="325"/>
        <end position="512"/>
    </location>
</feature>
<feature type="compositionally biased region" description="Low complexity" evidence="4">
    <location>
        <begin position="492"/>
        <end position="508"/>
    </location>
</feature>
<dbReference type="CTD" id="20250271"/>
<keyword evidence="8" id="KW-1185">Reference proteome</keyword>
<evidence type="ECO:0000256" key="3">
    <source>
        <dbReference type="PROSITE-ProRule" id="PRU00023"/>
    </source>
</evidence>
<protein>
    <recommendedName>
        <fullName evidence="6">SAM domain-containing protein</fullName>
    </recommendedName>
</protein>
<dbReference type="RefSeq" id="XP_009066255.1">
    <property type="nucleotide sequence ID" value="XM_009068007.1"/>
</dbReference>
<keyword evidence="5" id="KW-1133">Transmembrane helix</keyword>
<dbReference type="SMART" id="SM00454">
    <property type="entry name" value="SAM"/>
    <property type="match status" value="1"/>
</dbReference>
<sequence length="644" mass="71153">MPYRTSTIFSQAVELTLKSVIWFLELIYVLLLNIFFVAPDEVKPDIIEAAKNGDLHRVVEILNTDINQKDASSPQDGATPLMFAAMTGRLDMAELLLSYGCDINKQDSVSGWTALMQATYHGKKNVAMYLLSKDADVNIHAKNGCTAFDMASLIDDVDTELVRLLAAKAMQINRVDKTRKTYVRPPGSSNVFIATDYVFEDPPQTGLKGWWNRMSNRFRNLKLGRTLSNSKLSPLPLSTSVSVQDLSTTSTLPKQKIPMTPQTARVENKRRRQDKINITSYEDLLSETMKTHIMYTLNINPAHSKIPSETLKPVIPPFLPPPSFSIDSSEYSRRNDQWQSPKSTDNTQPMTPARRPFYPARFVGERSTGNHGNTNSTTTNTSPMSSGGASSIPGVNKPSNNNSTNGNTVVITKDYQPSPMYSPNPQLPSTPGAIRYMQHSTPSRLFHPRRKPTVVPAGFKNTSTTTSPNSSTSGSSSITPQQQNSRKKSSSSKDSTTSTLTPSASPTPGKMNEDISTALEALKENDSGDVELSGILKKLSLEQYQPIFEQEEVDMEAFLTLTETDLEELGISQTNSRKQILTAITELNTGKGKERQQFHDTMTSFQSTLKSKIPPTGSENPDLTNWAIQEDNDPHIPSAKSRSS</sequence>
<dbReference type="Pfam" id="PF00536">
    <property type="entry name" value="SAM_1"/>
    <property type="match status" value="1"/>
</dbReference>
<feature type="region of interest" description="Disordered" evidence="4">
    <location>
        <begin position="608"/>
        <end position="644"/>
    </location>
</feature>
<dbReference type="KEGG" id="lgi:LOTGIDRAFT_236848"/>
<dbReference type="EMBL" id="KB203796">
    <property type="protein sequence ID" value="ESO83073.1"/>
    <property type="molecule type" value="Genomic_DNA"/>
</dbReference>
<dbReference type="OMA" id="TAWVTNN"/>
<dbReference type="SMART" id="SM00248">
    <property type="entry name" value="ANK"/>
    <property type="match status" value="3"/>
</dbReference>
<dbReference type="OrthoDB" id="539213at2759"/>
<feature type="domain" description="SAM" evidence="6">
    <location>
        <begin position="531"/>
        <end position="590"/>
    </location>
</feature>
<dbReference type="PROSITE" id="PS50297">
    <property type="entry name" value="ANK_REP_REGION"/>
    <property type="match status" value="2"/>
</dbReference>
<dbReference type="InterPro" id="IPR050745">
    <property type="entry name" value="Multifunctional_regulatory"/>
</dbReference>
<dbReference type="AlphaFoldDB" id="V3YY70"/>
<dbReference type="PROSITE" id="PS50105">
    <property type="entry name" value="SAM_DOMAIN"/>
    <property type="match status" value="1"/>
</dbReference>
<dbReference type="InterPro" id="IPR001660">
    <property type="entry name" value="SAM"/>
</dbReference>
<feature type="compositionally biased region" description="Low complexity" evidence="4">
    <location>
        <begin position="367"/>
        <end position="409"/>
    </location>
</feature>
<dbReference type="SUPFAM" id="SSF47769">
    <property type="entry name" value="SAM/Pointed domain"/>
    <property type="match status" value="1"/>
</dbReference>
<dbReference type="PANTHER" id="PTHR24189">
    <property type="entry name" value="MYOTROPHIN"/>
    <property type="match status" value="1"/>
</dbReference>